<dbReference type="AlphaFoldDB" id="A0A3P3VKL0"/>
<organism evidence="3 4">
    <name type="scientific">Aestuariirhabdus litorea</name>
    <dbReference type="NCBI Taxonomy" id="2528527"/>
    <lineage>
        <taxon>Bacteria</taxon>
        <taxon>Pseudomonadati</taxon>
        <taxon>Pseudomonadota</taxon>
        <taxon>Gammaproteobacteria</taxon>
        <taxon>Oceanospirillales</taxon>
        <taxon>Aestuariirhabdaceae</taxon>
        <taxon>Aestuariirhabdus</taxon>
    </lineage>
</organism>
<dbReference type="Proteomes" id="UP000280792">
    <property type="component" value="Unassembled WGS sequence"/>
</dbReference>
<dbReference type="EMBL" id="QWEZ01000002">
    <property type="protein sequence ID" value="RRJ83230.1"/>
    <property type="molecule type" value="Genomic_DNA"/>
</dbReference>
<dbReference type="RefSeq" id="WP_125017715.1">
    <property type="nucleotide sequence ID" value="NZ_QWEZ01000002.1"/>
</dbReference>
<comment type="similarity">
    <text evidence="1 2">Belongs to the MEMO1 family.</text>
</comment>
<dbReference type="CDD" id="cd07361">
    <property type="entry name" value="MEMO_like"/>
    <property type="match status" value="1"/>
</dbReference>
<reference evidence="3 4" key="2">
    <citation type="submission" date="2018-12" db="EMBL/GenBank/DDBJ databases">
        <title>Simiduia agarivorans gen. nov., sp. nov., a marine, agarolytic bacterium isolated from shallow coastal water from Keelung, Taiwan.</title>
        <authorList>
            <person name="Shieh W.Y."/>
        </authorList>
    </citation>
    <scope>NUCLEOTIDE SEQUENCE [LARGE SCALE GENOMIC DNA]</scope>
    <source>
        <strain evidence="3 4">GTF-13</strain>
    </source>
</reference>
<gene>
    <name evidence="3" type="primary">amrB</name>
    <name evidence="3" type="ORF">D0544_15465</name>
</gene>
<dbReference type="HAMAP" id="MF_00055">
    <property type="entry name" value="MEMO1"/>
    <property type="match status" value="1"/>
</dbReference>
<reference evidence="3 4" key="1">
    <citation type="submission" date="2018-08" db="EMBL/GenBank/DDBJ databases">
        <authorList>
            <person name="Khan S.A."/>
        </authorList>
    </citation>
    <scope>NUCLEOTIDE SEQUENCE [LARGE SCALE GENOMIC DNA]</scope>
    <source>
        <strain evidence="3 4">GTF-13</strain>
    </source>
</reference>
<evidence type="ECO:0000256" key="1">
    <source>
        <dbReference type="ARBA" id="ARBA00006315"/>
    </source>
</evidence>
<dbReference type="PANTHER" id="PTHR11060:SF0">
    <property type="entry name" value="PROTEIN MEMO1"/>
    <property type="match status" value="1"/>
</dbReference>
<dbReference type="Gene3D" id="3.40.830.10">
    <property type="entry name" value="LigB-like"/>
    <property type="match status" value="1"/>
</dbReference>
<dbReference type="PANTHER" id="PTHR11060">
    <property type="entry name" value="PROTEIN MEMO1"/>
    <property type="match status" value="1"/>
</dbReference>
<protein>
    <recommendedName>
        <fullName evidence="2">MEMO1 family protein D0544_15465</fullName>
    </recommendedName>
</protein>
<evidence type="ECO:0000313" key="3">
    <source>
        <dbReference type="EMBL" id="RRJ83230.1"/>
    </source>
</evidence>
<keyword evidence="4" id="KW-1185">Reference proteome</keyword>
<proteinExistence type="inferred from homology"/>
<evidence type="ECO:0000313" key="4">
    <source>
        <dbReference type="Proteomes" id="UP000280792"/>
    </source>
</evidence>
<dbReference type="Pfam" id="PF01875">
    <property type="entry name" value="Memo"/>
    <property type="match status" value="1"/>
</dbReference>
<accession>A0A3P3VKL0</accession>
<sequence length="265" mass="28575">MLRTRPAAVAGLFYPDDPGQLAAEIDRYLDQAPAPAPASVPPCALIVPHAGVPYSGPVAASAYRLLRPWAEQIHSVVILGPSHHLAFQGLALPDCEAFETPLGRIEIDQALAASLQQQDVIALAPNEAAHRLEHCLEVQLPFLQRLLKRFRLLPLLVGEASSDAIAEVLARLPPPPGCLLLISTDLSHYHPYEEAQRIDADTSQRILALRPGLVGQQACGCRGLNGLLTLARRQGLSIEQLDLRNSGDTAGSRDRVVGYGAYLLH</sequence>
<dbReference type="NCBIfam" id="TIGR04336">
    <property type="entry name" value="AmmeMemoSam_B"/>
    <property type="match status" value="1"/>
</dbReference>
<dbReference type="InterPro" id="IPR002737">
    <property type="entry name" value="MEMO1_fam"/>
</dbReference>
<evidence type="ECO:0000256" key="2">
    <source>
        <dbReference type="HAMAP-Rule" id="MF_00055"/>
    </source>
</evidence>
<name>A0A3P3VKL0_9GAMM</name>
<comment type="caution">
    <text evidence="3">The sequence shown here is derived from an EMBL/GenBank/DDBJ whole genome shotgun (WGS) entry which is preliminary data.</text>
</comment>